<keyword evidence="4" id="KW-0812">Transmembrane</keyword>
<keyword evidence="3" id="KW-1003">Cell membrane</keyword>
<keyword evidence="5" id="KW-1133">Transmembrane helix</keyword>
<dbReference type="PANTHER" id="PTHR45138">
    <property type="entry name" value="REGULATORY COMPONENTS OF SENSORY TRANSDUCTION SYSTEM"/>
    <property type="match status" value="1"/>
</dbReference>
<evidence type="ECO:0000256" key="5">
    <source>
        <dbReference type="ARBA" id="ARBA00022989"/>
    </source>
</evidence>
<dbReference type="CDD" id="cd01949">
    <property type="entry name" value="GGDEF"/>
    <property type="match status" value="1"/>
</dbReference>
<evidence type="ECO:0000256" key="3">
    <source>
        <dbReference type="ARBA" id="ARBA00022475"/>
    </source>
</evidence>
<evidence type="ECO:0000313" key="10">
    <source>
        <dbReference type="Proteomes" id="UP000501427"/>
    </source>
</evidence>
<dbReference type="Proteomes" id="UP000501427">
    <property type="component" value="Chromosome"/>
</dbReference>
<sequence length="525" mass="58692">MRPLLSVLFETIRGQTITPMNDIINKDLHCHTQLHVSFAVIVLTLLTALVGVSCSIQRAAEVKYHKVAAMFVHNMATQFIALQFKPLEHVLNETGSFIDKPALRAFLGNGHAPLRMTLMQTLSLTPYVKSILVADQQGHFNSVPHLPVEADFDARARPWFKSATSRPLFVSYTDHYASRIDQQRTISVSRPIVDREGFPLGTLAMELDLEQMSHPLRLLKSPLKGEFYLIARTGDTLLHANVGNRFHRQLAPRLIAQMTNGADHLYDAEHQTHVYYYAFSNPDWFAIYTVSDAEFKEASHSESYQLQIAVAGCLLICLLCWGSLRHAINKMIVEIIALMRVGRIDMSKPGELLRQEIQSAHHQMQEAVAASNTDALTGLFNRRSFDQDLASHLVDGRPFSLGMIDLDNFKSINDQLGHLVGDSVLQAVAQEGVTVADGLARLYRYGGEELAILIPGEDGAQALALLERWRLRVLQRQWREAGLVVTFSAGLGQWRHESAAQLIARVDRALYQAKEAGKNRVHPAG</sequence>
<proteinExistence type="predicted"/>
<dbReference type="GO" id="GO:0052621">
    <property type="term" value="F:diguanylate cyclase activity"/>
    <property type="evidence" value="ECO:0007669"/>
    <property type="project" value="UniProtKB-EC"/>
</dbReference>
<accession>A0A6M4YA05</accession>
<dbReference type="InterPro" id="IPR050469">
    <property type="entry name" value="Diguanylate_Cyclase"/>
</dbReference>
<dbReference type="InterPro" id="IPR000160">
    <property type="entry name" value="GGDEF_dom"/>
</dbReference>
<dbReference type="PANTHER" id="PTHR45138:SF9">
    <property type="entry name" value="DIGUANYLATE CYCLASE DGCM-RELATED"/>
    <property type="match status" value="1"/>
</dbReference>
<dbReference type="PROSITE" id="PS50887">
    <property type="entry name" value="GGDEF"/>
    <property type="match status" value="1"/>
</dbReference>
<comment type="catalytic activity">
    <reaction evidence="7">
        <text>2 GTP = 3',3'-c-di-GMP + 2 diphosphate</text>
        <dbReference type="Rhea" id="RHEA:24898"/>
        <dbReference type="ChEBI" id="CHEBI:33019"/>
        <dbReference type="ChEBI" id="CHEBI:37565"/>
        <dbReference type="ChEBI" id="CHEBI:58805"/>
        <dbReference type="EC" id="2.7.7.65"/>
    </reaction>
</comment>
<evidence type="ECO:0000256" key="2">
    <source>
        <dbReference type="ARBA" id="ARBA00012528"/>
    </source>
</evidence>
<dbReference type="GO" id="GO:0005886">
    <property type="term" value="C:plasma membrane"/>
    <property type="evidence" value="ECO:0007669"/>
    <property type="project" value="UniProtKB-SubCell"/>
</dbReference>
<feature type="domain" description="GGDEF" evidence="8">
    <location>
        <begin position="397"/>
        <end position="525"/>
    </location>
</feature>
<evidence type="ECO:0000256" key="1">
    <source>
        <dbReference type="ARBA" id="ARBA00004651"/>
    </source>
</evidence>
<dbReference type="NCBIfam" id="TIGR00254">
    <property type="entry name" value="GGDEF"/>
    <property type="match status" value="1"/>
</dbReference>
<dbReference type="EC" id="2.7.7.65" evidence="2"/>
<dbReference type="SUPFAM" id="SSF103190">
    <property type="entry name" value="Sensory domain-like"/>
    <property type="match status" value="1"/>
</dbReference>
<dbReference type="InterPro" id="IPR029151">
    <property type="entry name" value="Sensor-like_sf"/>
</dbReference>
<evidence type="ECO:0000256" key="4">
    <source>
        <dbReference type="ARBA" id="ARBA00022692"/>
    </source>
</evidence>
<dbReference type="Pfam" id="PF02743">
    <property type="entry name" value="dCache_1"/>
    <property type="match status" value="1"/>
</dbReference>
<dbReference type="SMART" id="SM00267">
    <property type="entry name" value="GGDEF"/>
    <property type="match status" value="1"/>
</dbReference>
<evidence type="ECO:0000259" key="8">
    <source>
        <dbReference type="PROSITE" id="PS50887"/>
    </source>
</evidence>
<dbReference type="InterPro" id="IPR043128">
    <property type="entry name" value="Rev_trsase/Diguanyl_cyclase"/>
</dbReference>
<dbReference type="CDD" id="cd18773">
    <property type="entry name" value="PDC1_HK_sensor"/>
    <property type="match status" value="1"/>
</dbReference>
<dbReference type="Gene3D" id="3.30.70.270">
    <property type="match status" value="1"/>
</dbReference>
<evidence type="ECO:0000256" key="6">
    <source>
        <dbReference type="ARBA" id="ARBA00023136"/>
    </source>
</evidence>
<dbReference type="Gene3D" id="3.30.450.20">
    <property type="entry name" value="PAS domain"/>
    <property type="match status" value="1"/>
</dbReference>
<reference evidence="9 10" key="1">
    <citation type="submission" date="2019-03" db="EMBL/GenBank/DDBJ databases">
        <title>Novel transposon Tn6433 accelerates the dissemination of tet(E) in Aeromonas from aerobic biofilm under oxytetracycline stress.</title>
        <authorList>
            <person name="Shi Y."/>
            <person name="Tian Z."/>
            <person name="Zhang Y."/>
            <person name="Zhang H."/>
            <person name="Yang M."/>
        </authorList>
    </citation>
    <scope>NUCLEOTIDE SEQUENCE [LARGE SCALE GENOMIC DNA]</scope>
    <source>
        <strain evidence="9 10">T0.1-19</strain>
    </source>
</reference>
<comment type="subcellular location">
    <subcellularLocation>
        <location evidence="1">Cell membrane</location>
        <topology evidence="1">Multi-pass membrane protein</topology>
    </subcellularLocation>
</comment>
<dbReference type="SUPFAM" id="SSF55073">
    <property type="entry name" value="Nucleotide cyclase"/>
    <property type="match status" value="1"/>
</dbReference>
<dbReference type="InterPro" id="IPR029787">
    <property type="entry name" value="Nucleotide_cyclase"/>
</dbReference>
<dbReference type="Pfam" id="PF00990">
    <property type="entry name" value="GGDEF"/>
    <property type="match status" value="1"/>
</dbReference>
<dbReference type="AlphaFoldDB" id="A0A6M4YA05"/>
<gene>
    <name evidence="9" type="ORF">E4184_12530</name>
</gene>
<name>A0A6M4YA05_AERME</name>
<evidence type="ECO:0000313" key="9">
    <source>
        <dbReference type="EMBL" id="QJT22164.1"/>
    </source>
</evidence>
<dbReference type="EMBL" id="CP038441">
    <property type="protein sequence ID" value="QJT22164.1"/>
    <property type="molecule type" value="Genomic_DNA"/>
</dbReference>
<keyword evidence="6" id="KW-0472">Membrane</keyword>
<evidence type="ECO:0000256" key="7">
    <source>
        <dbReference type="ARBA" id="ARBA00034247"/>
    </source>
</evidence>
<organism evidence="9 10">
    <name type="scientific">Aeromonas media</name>
    <dbReference type="NCBI Taxonomy" id="651"/>
    <lineage>
        <taxon>Bacteria</taxon>
        <taxon>Pseudomonadati</taxon>
        <taxon>Pseudomonadota</taxon>
        <taxon>Gammaproteobacteria</taxon>
        <taxon>Aeromonadales</taxon>
        <taxon>Aeromonadaceae</taxon>
        <taxon>Aeromonas</taxon>
    </lineage>
</organism>
<dbReference type="InterPro" id="IPR033479">
    <property type="entry name" value="dCache_1"/>
</dbReference>
<protein>
    <recommendedName>
        <fullName evidence="2">diguanylate cyclase</fullName>
        <ecNumber evidence="2">2.7.7.65</ecNumber>
    </recommendedName>
</protein>